<gene>
    <name evidence="2" type="primary">rps2</name>
</gene>
<evidence type="ECO:0000313" key="2">
    <source>
        <dbReference type="EMBL" id="AOH05911.1"/>
    </source>
</evidence>
<dbReference type="GO" id="GO:0006412">
    <property type="term" value="P:translation"/>
    <property type="evidence" value="ECO:0007669"/>
    <property type="project" value="InterPro"/>
</dbReference>
<dbReference type="CDD" id="cd01425">
    <property type="entry name" value="RPS2"/>
    <property type="match status" value="1"/>
</dbReference>
<dbReference type="GO" id="GO:0005763">
    <property type="term" value="C:mitochondrial small ribosomal subunit"/>
    <property type="evidence" value="ECO:0007669"/>
    <property type="project" value="TreeGrafter"/>
</dbReference>
<dbReference type="SUPFAM" id="SSF52313">
    <property type="entry name" value="Ribosomal protein S2"/>
    <property type="match status" value="1"/>
</dbReference>
<dbReference type="GeneID" id="28799256"/>
<dbReference type="EMBL" id="KX171637">
    <property type="protein sequence ID" value="AOH05911.1"/>
    <property type="molecule type" value="Genomic_DNA"/>
</dbReference>
<reference evidence="2" key="1">
    <citation type="journal article" date="2016" name="New Phytol.">
        <title>Complete mitochondrial genomes from the ferns Ophioglossum californicum and Psilotum nudum are highly repetitive with the largest organellar introns.</title>
        <authorList>
            <person name="Guo W."/>
            <person name="Zhu A."/>
            <person name="Fan W."/>
            <person name="Mower J.P."/>
        </authorList>
    </citation>
    <scope>NUCLEOTIDE SEQUENCE</scope>
    <source>
        <strain evidence="2">V14</strain>
    </source>
</reference>
<proteinExistence type="inferred from homology"/>
<dbReference type="PANTHER" id="PTHR12534:SF1">
    <property type="entry name" value="SMALL RIBOSOMAL SUBUNIT PROTEIN US2M"/>
    <property type="match status" value="1"/>
</dbReference>
<dbReference type="PANTHER" id="PTHR12534">
    <property type="entry name" value="30S RIBOSOMAL PROTEIN S2 PROKARYOTIC AND ORGANELLAR"/>
    <property type="match status" value="1"/>
</dbReference>
<dbReference type="InterPro" id="IPR001865">
    <property type="entry name" value="Ribosomal_uS2"/>
</dbReference>
<dbReference type="PRINTS" id="PR00395">
    <property type="entry name" value="RIBOSOMALS2"/>
</dbReference>
<evidence type="ECO:0000256" key="1">
    <source>
        <dbReference type="ARBA" id="ARBA00006242"/>
    </source>
</evidence>
<keyword evidence="2" id="KW-0496">Mitochondrion</keyword>
<dbReference type="InterPro" id="IPR023591">
    <property type="entry name" value="Ribosomal_uS2_flav_dom_sf"/>
</dbReference>
<dbReference type="Pfam" id="PF00318">
    <property type="entry name" value="Ribosomal_S2"/>
    <property type="match status" value="1"/>
</dbReference>
<dbReference type="InterPro" id="IPR005706">
    <property type="entry name" value="Ribosomal_uS2_bac/mit/plastid"/>
</dbReference>
<organism evidence="2">
    <name type="scientific">Ophioglossum californicum</name>
    <dbReference type="NCBI Taxonomy" id="1267209"/>
    <lineage>
        <taxon>Eukaryota</taxon>
        <taxon>Viridiplantae</taxon>
        <taxon>Streptophyta</taxon>
        <taxon>Embryophyta</taxon>
        <taxon>Tracheophyta</taxon>
        <taxon>Polypodiopsida</taxon>
        <taxon>Ophioglossidae</taxon>
        <taxon>Ophioglossales</taxon>
        <taxon>Ophioglossaceae</taxon>
        <taxon>Ophioglossoideae</taxon>
        <taxon>Ophioglossum</taxon>
    </lineage>
</organism>
<dbReference type="HAMAP" id="MF_00291_B">
    <property type="entry name" value="Ribosomal_uS2_B"/>
    <property type="match status" value="1"/>
</dbReference>
<dbReference type="GO" id="GO:0003735">
    <property type="term" value="F:structural constituent of ribosome"/>
    <property type="evidence" value="ECO:0007669"/>
    <property type="project" value="InterPro"/>
</dbReference>
<sequence>MKVKKDSFGREKKNVIFQRLLSTSAHPGYRGPPTPYVSQYFHGFRNERVIIDLERTLSLTRIARNAIGSIIRGKGHLLLVNTNPFLNHIIERTAKKTNQSYVNSKWIGGFLTNWKHMKHQKRFKDFSAQQGSPRFLKMQKDFQGLVTRQIPDRSIVLNARKDSVAIIEADRLEIPIVSLVDSTPPKELQELITYPIPVNNDSIQFADLFCELVTKTVIYSKKVRKLPQKARVLAERVEAEHTIVAGCRPFKARKKFLAFNLI</sequence>
<accession>A0A1B3TRH7</accession>
<geneLocation type="mitochondrion" evidence="2"/>
<protein>
    <submittedName>
        <fullName evidence="2">Ribosomal protein S2</fullName>
    </submittedName>
</protein>
<keyword evidence="2" id="KW-0689">Ribosomal protein</keyword>
<comment type="similarity">
    <text evidence="1">Belongs to the universal ribosomal protein uS2 family.</text>
</comment>
<dbReference type="Gene3D" id="3.40.50.10490">
    <property type="entry name" value="Glucose-6-phosphate isomerase like protein, domain 1"/>
    <property type="match status" value="1"/>
</dbReference>
<name>A0A1B3TRH7_9MONI</name>
<dbReference type="AlphaFoldDB" id="A0A1B3TRH7"/>
<keyword evidence="2" id="KW-0687">Ribonucleoprotein</keyword>
<dbReference type="RefSeq" id="YP_009277441.1">
    <property type="nucleotide sequence ID" value="NC_030900.1"/>
</dbReference>
<dbReference type="NCBIfam" id="TIGR01011">
    <property type="entry name" value="rpsB_bact"/>
    <property type="match status" value="1"/>
</dbReference>